<feature type="domain" description="Nudix hydrolase" evidence="8">
    <location>
        <begin position="198"/>
        <end position="326"/>
    </location>
</feature>
<dbReference type="GO" id="GO:0003848">
    <property type="term" value="F:2-amino-4-hydroxy-6-hydroxymethyldihydropteridine diphosphokinase activity"/>
    <property type="evidence" value="ECO:0007669"/>
    <property type="project" value="UniProtKB-EC"/>
</dbReference>
<dbReference type="GO" id="GO:0016301">
    <property type="term" value="F:kinase activity"/>
    <property type="evidence" value="ECO:0007669"/>
    <property type="project" value="UniProtKB-KW"/>
</dbReference>
<accession>A0A644WZK2</accession>
<dbReference type="SUPFAM" id="SSF55811">
    <property type="entry name" value="Nudix"/>
    <property type="match status" value="1"/>
</dbReference>
<dbReference type="PROSITE" id="PS51462">
    <property type="entry name" value="NUDIX"/>
    <property type="match status" value="1"/>
</dbReference>
<dbReference type="UniPathway" id="UPA00077">
    <property type="reaction ID" value="UER00155"/>
</dbReference>
<dbReference type="NCBIfam" id="TIGR01498">
    <property type="entry name" value="folK"/>
    <property type="match status" value="1"/>
</dbReference>
<dbReference type="EC" id="2.7.6.3" evidence="2"/>
<keyword evidence="4" id="KW-0547">Nucleotide-binding</keyword>
<dbReference type="Pfam" id="PF01288">
    <property type="entry name" value="HPPK"/>
    <property type="match status" value="1"/>
</dbReference>
<evidence type="ECO:0000256" key="5">
    <source>
        <dbReference type="ARBA" id="ARBA00022777"/>
    </source>
</evidence>
<dbReference type="InterPro" id="IPR000086">
    <property type="entry name" value="NUDIX_hydrolase_dom"/>
</dbReference>
<keyword evidence="6" id="KW-0067">ATP-binding</keyword>
<keyword evidence="3" id="KW-0808">Transferase</keyword>
<evidence type="ECO:0000256" key="4">
    <source>
        <dbReference type="ARBA" id="ARBA00022741"/>
    </source>
</evidence>
<dbReference type="SUPFAM" id="SSF55083">
    <property type="entry name" value="6-hydroxymethyl-7,8-dihydropterin pyrophosphokinase, HPPK"/>
    <property type="match status" value="1"/>
</dbReference>
<keyword evidence="5" id="KW-0418">Kinase</keyword>
<dbReference type="AlphaFoldDB" id="A0A644WZK2"/>
<evidence type="ECO:0000259" key="8">
    <source>
        <dbReference type="PROSITE" id="PS51462"/>
    </source>
</evidence>
<evidence type="ECO:0000256" key="6">
    <source>
        <dbReference type="ARBA" id="ARBA00022840"/>
    </source>
</evidence>
<dbReference type="GO" id="GO:0005524">
    <property type="term" value="F:ATP binding"/>
    <property type="evidence" value="ECO:0007669"/>
    <property type="project" value="UniProtKB-KW"/>
</dbReference>
<evidence type="ECO:0000256" key="3">
    <source>
        <dbReference type="ARBA" id="ARBA00022679"/>
    </source>
</evidence>
<dbReference type="EMBL" id="VSSQ01001510">
    <property type="protein sequence ID" value="MPM08938.1"/>
    <property type="molecule type" value="Genomic_DNA"/>
</dbReference>
<gene>
    <name evidence="9" type="ORF">SDC9_55254</name>
</gene>
<comment type="caution">
    <text evidence="9">The sequence shown here is derived from an EMBL/GenBank/DDBJ whole genome shotgun (WGS) entry which is preliminary data.</text>
</comment>
<dbReference type="GO" id="GO:0046656">
    <property type="term" value="P:folic acid biosynthetic process"/>
    <property type="evidence" value="ECO:0007669"/>
    <property type="project" value="UniProtKB-KW"/>
</dbReference>
<protein>
    <recommendedName>
        <fullName evidence="2">2-amino-4-hydroxy-6-hydroxymethyldihydropteridine diphosphokinase</fullName>
        <ecNumber evidence="2">2.7.6.3</ecNumber>
    </recommendedName>
</protein>
<dbReference type="InterPro" id="IPR000550">
    <property type="entry name" value="Hppk"/>
</dbReference>
<dbReference type="Gene3D" id="3.90.79.10">
    <property type="entry name" value="Nucleoside Triphosphate Pyrophosphohydrolase"/>
    <property type="match status" value="1"/>
</dbReference>
<dbReference type="Pfam" id="PF00293">
    <property type="entry name" value="NUDIX"/>
    <property type="match status" value="1"/>
</dbReference>
<keyword evidence="7" id="KW-0289">Folate biosynthesis</keyword>
<proteinExistence type="predicted"/>
<dbReference type="InterPro" id="IPR035907">
    <property type="entry name" value="Hppk_sf"/>
</dbReference>
<reference evidence="9" key="1">
    <citation type="submission" date="2019-08" db="EMBL/GenBank/DDBJ databases">
        <authorList>
            <person name="Kucharzyk K."/>
            <person name="Murdoch R.W."/>
            <person name="Higgins S."/>
            <person name="Loffler F."/>
        </authorList>
    </citation>
    <scope>NUCLEOTIDE SEQUENCE</scope>
</reference>
<dbReference type="Gene3D" id="3.30.70.560">
    <property type="entry name" value="7,8-Dihydro-6-hydroxymethylpterin-pyrophosphokinase HPPK"/>
    <property type="match status" value="1"/>
</dbReference>
<evidence type="ECO:0000313" key="9">
    <source>
        <dbReference type="EMBL" id="MPM08938.1"/>
    </source>
</evidence>
<dbReference type="PROSITE" id="PS00794">
    <property type="entry name" value="HPPK"/>
    <property type="match status" value="1"/>
</dbReference>
<sequence length="336" mass="37347">MRKTVYLSLGSNLGDREGYLRYAVSRLSGLPGTEVAAVSGLYSTKPWGGVPQDDFLNCCVRLSTELAPMELLDKIHGIEDDCGRTREVRWGPRTLDIDILLYEGYKSEDEKLTVPHREMAGRAFVMVPLLEIWNGEGDFSFTPTMPEGEVAPAGSLKVEAFFELAKITEKVYDGKIIRVRRDDALLPDGKTAIREVVEHTGGVAIVALDEAENVLLVRQFRYPLGLELIEIPAGTLKPGEDPRLCGIRELEEETGAKAETFTSLGRIYPCAGFTNEIIYLYMAEGLSFGQLHLDDDEYLSVSRMPLKELVDRILSGEICDGKTVAAILKVWTIRNK</sequence>
<dbReference type="PANTHER" id="PTHR43071:SF1">
    <property type="entry name" value="2-AMINO-4-HYDROXY-6-HYDROXYMETHYLDIHYDROPTERIDINE PYROPHOSPHOKINASE"/>
    <property type="match status" value="1"/>
</dbReference>
<dbReference type="GO" id="GO:0046654">
    <property type="term" value="P:tetrahydrofolate biosynthetic process"/>
    <property type="evidence" value="ECO:0007669"/>
    <property type="project" value="UniProtKB-UniPathway"/>
</dbReference>
<organism evidence="9">
    <name type="scientific">bioreactor metagenome</name>
    <dbReference type="NCBI Taxonomy" id="1076179"/>
    <lineage>
        <taxon>unclassified sequences</taxon>
        <taxon>metagenomes</taxon>
        <taxon>ecological metagenomes</taxon>
    </lineage>
</organism>
<dbReference type="PANTHER" id="PTHR43071">
    <property type="entry name" value="2-AMINO-4-HYDROXY-6-HYDROXYMETHYLDIHYDROPTERIDINE PYROPHOSPHOKINASE"/>
    <property type="match status" value="1"/>
</dbReference>
<dbReference type="CDD" id="cd00483">
    <property type="entry name" value="HPPK"/>
    <property type="match status" value="1"/>
</dbReference>
<comment type="pathway">
    <text evidence="1">Cofactor biosynthesis; tetrahydrofolate biosynthesis; 2-amino-4-hydroxy-6-hydroxymethyl-7,8-dihydropteridine diphosphate from 7,8-dihydroneopterin triphosphate: step 4/4.</text>
</comment>
<evidence type="ECO:0000256" key="2">
    <source>
        <dbReference type="ARBA" id="ARBA00013253"/>
    </source>
</evidence>
<dbReference type="InterPro" id="IPR015797">
    <property type="entry name" value="NUDIX_hydrolase-like_dom_sf"/>
</dbReference>
<name>A0A644WZK2_9ZZZZ</name>
<evidence type="ECO:0000256" key="1">
    <source>
        <dbReference type="ARBA" id="ARBA00005051"/>
    </source>
</evidence>
<evidence type="ECO:0000256" key="7">
    <source>
        <dbReference type="ARBA" id="ARBA00022909"/>
    </source>
</evidence>